<evidence type="ECO:0000313" key="2">
    <source>
        <dbReference type="EMBL" id="SFL48397.1"/>
    </source>
</evidence>
<organism evidence="2 3">
    <name type="scientific">Rugamonas rubra</name>
    <dbReference type="NCBI Taxonomy" id="758825"/>
    <lineage>
        <taxon>Bacteria</taxon>
        <taxon>Pseudomonadati</taxon>
        <taxon>Pseudomonadota</taxon>
        <taxon>Betaproteobacteria</taxon>
        <taxon>Burkholderiales</taxon>
        <taxon>Oxalobacteraceae</taxon>
        <taxon>Telluria group</taxon>
        <taxon>Rugamonas</taxon>
    </lineage>
</organism>
<feature type="domain" description="DUF5710" evidence="1">
    <location>
        <begin position="2"/>
        <end position="43"/>
    </location>
</feature>
<keyword evidence="3" id="KW-1185">Reference proteome</keyword>
<evidence type="ECO:0000259" key="1">
    <source>
        <dbReference type="Pfam" id="PF18974"/>
    </source>
</evidence>
<proteinExistence type="predicted"/>
<gene>
    <name evidence="2" type="ORF">SAMN02982985_00405</name>
</gene>
<dbReference type="AlphaFoldDB" id="A0A1I4I2Q7"/>
<protein>
    <recommendedName>
        <fullName evidence="1">DUF5710 domain-containing protein</fullName>
    </recommendedName>
</protein>
<dbReference type="STRING" id="758825.SAMN02982985_00405"/>
<sequence length="128" mass="13850">MILLKVPFSEKDQAKALGARWNADRKAWYVPDGQNASAFERWLDPSQEVGTLGKAIGSLNAKSAKSAKPAKVDSYTGKQIVGAHYVELKHDCAPFSECAECQSVLLASGWIAAHNAVGKTLEAINHLR</sequence>
<dbReference type="OrthoDB" id="7235451at2"/>
<dbReference type="EMBL" id="FOTW01000004">
    <property type="protein sequence ID" value="SFL48397.1"/>
    <property type="molecule type" value="Genomic_DNA"/>
</dbReference>
<dbReference type="Proteomes" id="UP000199470">
    <property type="component" value="Unassembled WGS sequence"/>
</dbReference>
<reference evidence="2 3" key="1">
    <citation type="submission" date="2016-10" db="EMBL/GenBank/DDBJ databases">
        <authorList>
            <person name="de Groot N.N."/>
        </authorList>
    </citation>
    <scope>NUCLEOTIDE SEQUENCE [LARGE SCALE GENOMIC DNA]</scope>
    <source>
        <strain evidence="2 3">ATCC 43154</strain>
    </source>
</reference>
<dbReference type="Pfam" id="PF18974">
    <property type="entry name" value="DUF5710"/>
    <property type="match status" value="1"/>
</dbReference>
<evidence type="ECO:0000313" key="3">
    <source>
        <dbReference type="Proteomes" id="UP000199470"/>
    </source>
</evidence>
<accession>A0A1I4I2Q7</accession>
<dbReference type="InterPro" id="IPR043764">
    <property type="entry name" value="DUF5710"/>
</dbReference>
<name>A0A1I4I2Q7_9BURK</name>